<dbReference type="Proteomes" id="UP001168821">
    <property type="component" value="Unassembled WGS sequence"/>
</dbReference>
<name>A0AA38IG31_9CUCU</name>
<accession>A0AA38IG31</accession>
<proteinExistence type="predicted"/>
<gene>
    <name evidence="1" type="ORF">Zmor_019042</name>
</gene>
<dbReference type="AlphaFoldDB" id="A0AA38IG31"/>
<sequence>MFVRVSCIGLSENEMKITRKTSKFIKVICNSCNTNLTQFKDLKEIISSLKTDFETSLASLKSDFELKLNELKASLTEKQQCSGSTNFEDVVQEIYERQKRKQNIVMFNVPETLDVSFENQKEQDRIKVTNILNAINPNVSTNEIRIQRLGRLDPVNPKSRVIKVTLNQENDVHPMIKNAKALKNNEHFRNVCVAFDKTPKQIEHYKRLQQELQSRISKGEKNLKIKYYNGVPSIARSTK</sequence>
<evidence type="ECO:0000313" key="2">
    <source>
        <dbReference type="Proteomes" id="UP001168821"/>
    </source>
</evidence>
<dbReference type="EMBL" id="JALNTZ010000005">
    <property type="protein sequence ID" value="KAJ3653129.1"/>
    <property type="molecule type" value="Genomic_DNA"/>
</dbReference>
<keyword evidence="2" id="KW-1185">Reference proteome</keyword>
<comment type="caution">
    <text evidence="1">The sequence shown here is derived from an EMBL/GenBank/DDBJ whole genome shotgun (WGS) entry which is preliminary data.</text>
</comment>
<reference evidence="1" key="1">
    <citation type="journal article" date="2023" name="G3 (Bethesda)">
        <title>Whole genome assemblies of Zophobas morio and Tenebrio molitor.</title>
        <authorList>
            <person name="Kaur S."/>
            <person name="Stinson S.A."/>
            <person name="diCenzo G.C."/>
        </authorList>
    </citation>
    <scope>NUCLEOTIDE SEQUENCE</scope>
    <source>
        <strain evidence="1">QUZm001</strain>
    </source>
</reference>
<organism evidence="1 2">
    <name type="scientific">Zophobas morio</name>
    <dbReference type="NCBI Taxonomy" id="2755281"/>
    <lineage>
        <taxon>Eukaryota</taxon>
        <taxon>Metazoa</taxon>
        <taxon>Ecdysozoa</taxon>
        <taxon>Arthropoda</taxon>
        <taxon>Hexapoda</taxon>
        <taxon>Insecta</taxon>
        <taxon>Pterygota</taxon>
        <taxon>Neoptera</taxon>
        <taxon>Endopterygota</taxon>
        <taxon>Coleoptera</taxon>
        <taxon>Polyphaga</taxon>
        <taxon>Cucujiformia</taxon>
        <taxon>Tenebrionidae</taxon>
        <taxon>Zophobas</taxon>
    </lineage>
</organism>
<evidence type="ECO:0000313" key="1">
    <source>
        <dbReference type="EMBL" id="KAJ3653129.1"/>
    </source>
</evidence>
<protein>
    <submittedName>
        <fullName evidence="1">Uncharacterized protein</fullName>
    </submittedName>
</protein>